<keyword evidence="6 16" id="KW-0732">Signal</keyword>
<gene>
    <name evidence="19" type="primary">Fetub</name>
</gene>
<keyword evidence="8" id="KW-1015">Disulfide bond</keyword>
<keyword evidence="7" id="KW-0677">Repeat</keyword>
<evidence type="ECO:0000313" key="18">
    <source>
        <dbReference type="Proteomes" id="UP000515126"/>
    </source>
</evidence>
<feature type="compositionally biased region" description="Basic and acidic residues" evidence="15">
    <location>
        <begin position="387"/>
        <end position="401"/>
    </location>
</feature>
<evidence type="ECO:0000256" key="9">
    <source>
        <dbReference type="ARBA" id="ARBA00023180"/>
    </source>
</evidence>
<keyword evidence="9" id="KW-0325">Glycoprotein</keyword>
<feature type="region of interest" description="Disordered" evidence="15">
    <location>
        <begin position="387"/>
        <end position="408"/>
    </location>
</feature>
<dbReference type="GeneID" id="110311867"/>
<dbReference type="GO" id="GO:0005615">
    <property type="term" value="C:extracellular space"/>
    <property type="evidence" value="ECO:0007669"/>
    <property type="project" value="InterPro"/>
</dbReference>
<evidence type="ECO:0000256" key="2">
    <source>
        <dbReference type="ARBA" id="ARBA00022525"/>
    </source>
</evidence>
<dbReference type="PROSITE" id="PS01254">
    <property type="entry name" value="FETUIN_1"/>
    <property type="match status" value="1"/>
</dbReference>
<dbReference type="SUPFAM" id="SSF54403">
    <property type="entry name" value="Cystatin/monellin"/>
    <property type="match status" value="2"/>
</dbReference>
<feature type="domain" description="Cystatin fetuin-B-type" evidence="17">
    <location>
        <begin position="48"/>
        <end position="161"/>
    </location>
</feature>
<evidence type="ECO:0000259" key="17">
    <source>
        <dbReference type="PROSITE" id="PS51530"/>
    </source>
</evidence>
<proteinExistence type="predicted"/>
<comment type="function">
    <text evidence="12">Protease inhibitor required for egg fertilization. Required to prevent premature zona pellucida hardening before fertilization, probably by inhibiting the protease activity of ASTL, a protease that mediates the cleavage of ZP2 and triggers zona pellucida hardening.</text>
</comment>
<evidence type="ECO:0000256" key="11">
    <source>
        <dbReference type="ARBA" id="ARBA00023279"/>
    </source>
</evidence>
<feature type="region of interest" description="Disordered" evidence="15">
    <location>
        <begin position="292"/>
        <end position="359"/>
    </location>
</feature>
<evidence type="ECO:0000313" key="19">
    <source>
        <dbReference type="RefSeq" id="XP_021041097.1"/>
    </source>
</evidence>
<dbReference type="GO" id="GO:0007339">
    <property type="term" value="P:binding of sperm to zona pellucida"/>
    <property type="evidence" value="ECO:0007669"/>
    <property type="project" value="TreeGrafter"/>
</dbReference>
<dbReference type="PROSITE" id="PS51530">
    <property type="entry name" value="CYSTATIN_FETUIN_B"/>
    <property type="match status" value="2"/>
</dbReference>
<dbReference type="CTD" id="26998"/>
<dbReference type="Pfam" id="PF00031">
    <property type="entry name" value="Cystatin"/>
    <property type="match status" value="2"/>
</dbReference>
<dbReference type="AlphaFoldDB" id="A0A6P5R1I8"/>
<keyword evidence="5" id="KW-0646">Protease inhibitor</keyword>
<dbReference type="InterPro" id="IPR025764">
    <property type="entry name" value="Cystatin_Fetuin_B"/>
</dbReference>
<evidence type="ECO:0000256" key="13">
    <source>
        <dbReference type="ARBA" id="ARBA00070399"/>
    </source>
</evidence>
<comment type="subcellular location">
    <subcellularLocation>
        <location evidence="1">Secreted</location>
    </subcellularLocation>
</comment>
<dbReference type="FunFam" id="3.10.450.10:FF:000005">
    <property type="entry name" value="Histidine-rich glycoprotein"/>
    <property type="match status" value="1"/>
</dbReference>
<organism evidence="18 19">
    <name type="scientific">Mus caroli</name>
    <name type="common">Ryukyu mouse</name>
    <name type="synonym">Ricefield mouse</name>
    <dbReference type="NCBI Taxonomy" id="10089"/>
    <lineage>
        <taxon>Eukaryota</taxon>
        <taxon>Metazoa</taxon>
        <taxon>Chordata</taxon>
        <taxon>Craniata</taxon>
        <taxon>Vertebrata</taxon>
        <taxon>Euteleostomi</taxon>
        <taxon>Mammalia</taxon>
        <taxon>Eutheria</taxon>
        <taxon>Euarchontoglires</taxon>
        <taxon>Glires</taxon>
        <taxon>Rodentia</taxon>
        <taxon>Myomorpha</taxon>
        <taxon>Muroidea</taxon>
        <taxon>Muridae</taxon>
        <taxon>Murinae</taxon>
        <taxon>Mus</taxon>
        <taxon>Mus</taxon>
    </lineage>
</organism>
<protein>
    <recommendedName>
        <fullName evidence="13">Fetuin-B</fullName>
    </recommendedName>
    <alternativeName>
        <fullName evidence="14">Fetuin-like protein IRL685</fullName>
    </alternativeName>
</protein>
<evidence type="ECO:0000256" key="12">
    <source>
        <dbReference type="ARBA" id="ARBA00060155"/>
    </source>
</evidence>
<dbReference type="Proteomes" id="UP000515126">
    <property type="component" value="Chromosome 16"/>
</dbReference>
<feature type="compositionally biased region" description="Polar residues" evidence="15">
    <location>
        <begin position="299"/>
        <end position="320"/>
    </location>
</feature>
<evidence type="ECO:0000256" key="10">
    <source>
        <dbReference type="ARBA" id="ARBA00023215"/>
    </source>
</evidence>
<accession>A0A6P5R1I8</accession>
<sequence>MAGPVLATLYQHILDLVPHRMGLLRLLVLCTLAACCMARSPPGPPLPQRPLSPLHPLGCNDSEVLAVAGFALQNINRNQKDGYILSLNRVHDVREHYQEDMGSLFYLTLDVLETDCHVLSRKAQKDCKPRMFYESVYGQCKAMFHINKPRRVLYLPAYNCTLRPVSRRKIHATCPDCPSPMDLLDPNALEAAMESLAKFNSKSPSKKYELVKVTKVESQWVSGPAYYVEYLIKEAPCTKSQAGCSLQNSDSEPVGICQGSMVQSSLRKVPLILPIEKSVTVTCEFFESQAQVPGDANPAVTQGPQKLPQKNTAPTSSPSVTAPRGSIQHLPDLDDEKPKESKGGSPEEAFPVQLDLTTNPQGDTLDVSFLYLEPGDKKLVVLPFPGKEQRSTECPGPEKESNPLVLPP</sequence>
<evidence type="ECO:0000256" key="3">
    <source>
        <dbReference type="ARBA" id="ARBA00022553"/>
    </source>
</evidence>
<dbReference type="KEGG" id="mcal:110311867"/>
<dbReference type="InterPro" id="IPR050735">
    <property type="entry name" value="Kininogen_Fetuin_HRG"/>
</dbReference>
<keyword evidence="4" id="KW-0483">Metalloprotease inhibitor</keyword>
<dbReference type="GO" id="GO:0008191">
    <property type="term" value="F:metalloendopeptidase inhibitor activity"/>
    <property type="evidence" value="ECO:0007669"/>
    <property type="project" value="TreeGrafter"/>
</dbReference>
<keyword evidence="10" id="KW-0481">Metalloenzyme inhibitor</keyword>
<reference evidence="19" key="1">
    <citation type="submission" date="2025-08" db="UniProtKB">
        <authorList>
            <consortium name="RefSeq"/>
        </authorList>
    </citation>
    <scope>IDENTIFICATION</scope>
</reference>
<dbReference type="RefSeq" id="XP_021041097.1">
    <property type="nucleotide sequence ID" value="XM_021185438.2"/>
</dbReference>
<evidence type="ECO:0000256" key="8">
    <source>
        <dbReference type="ARBA" id="ARBA00023157"/>
    </source>
</evidence>
<dbReference type="InterPro" id="IPR001363">
    <property type="entry name" value="Prot_inh_fetuin_CS"/>
</dbReference>
<dbReference type="InterPro" id="IPR000010">
    <property type="entry name" value="Cystatin_dom"/>
</dbReference>
<keyword evidence="3" id="KW-0597">Phosphoprotein</keyword>
<dbReference type="PANTHER" id="PTHR13814">
    <property type="entry name" value="FETUIN"/>
    <property type="match status" value="1"/>
</dbReference>
<evidence type="ECO:0000256" key="16">
    <source>
        <dbReference type="SAM" id="SignalP"/>
    </source>
</evidence>
<dbReference type="CDD" id="cd00042">
    <property type="entry name" value="CY"/>
    <property type="match status" value="2"/>
</dbReference>
<dbReference type="GO" id="GO:0060255">
    <property type="term" value="P:regulation of macromolecule metabolic process"/>
    <property type="evidence" value="ECO:0007669"/>
    <property type="project" value="UniProtKB-ARBA"/>
</dbReference>
<feature type="signal peptide" evidence="16">
    <location>
        <begin position="1"/>
        <end position="38"/>
    </location>
</feature>
<keyword evidence="11" id="KW-0278">Fertilization</keyword>
<name>A0A6P5R1I8_MUSCR</name>
<keyword evidence="2" id="KW-0964">Secreted</keyword>
<dbReference type="Gene3D" id="3.10.450.10">
    <property type="match status" value="2"/>
</dbReference>
<evidence type="ECO:0000256" key="14">
    <source>
        <dbReference type="ARBA" id="ARBA00082205"/>
    </source>
</evidence>
<evidence type="ECO:0000256" key="5">
    <source>
        <dbReference type="ARBA" id="ARBA00022690"/>
    </source>
</evidence>
<evidence type="ECO:0000256" key="4">
    <source>
        <dbReference type="ARBA" id="ARBA00022608"/>
    </source>
</evidence>
<dbReference type="FunFam" id="3.10.450.10:FF:000037">
    <property type="entry name" value="Fetuin-B"/>
    <property type="match status" value="1"/>
</dbReference>
<feature type="chain" id="PRO_5027664947" description="Fetuin-B" evidence="16">
    <location>
        <begin position="39"/>
        <end position="408"/>
    </location>
</feature>
<evidence type="ECO:0000256" key="7">
    <source>
        <dbReference type="ARBA" id="ARBA00022737"/>
    </source>
</evidence>
<feature type="domain" description="Cystatin fetuin-B-type" evidence="17">
    <location>
        <begin position="172"/>
        <end position="284"/>
    </location>
</feature>
<dbReference type="PANTHER" id="PTHR13814:SF10">
    <property type="entry name" value="FETUIN-B"/>
    <property type="match status" value="1"/>
</dbReference>
<dbReference type="GO" id="GO:0004869">
    <property type="term" value="F:cysteine-type endopeptidase inhibitor activity"/>
    <property type="evidence" value="ECO:0007669"/>
    <property type="project" value="InterPro"/>
</dbReference>
<evidence type="ECO:0000256" key="1">
    <source>
        <dbReference type="ARBA" id="ARBA00004613"/>
    </source>
</evidence>
<keyword evidence="18" id="KW-1185">Reference proteome</keyword>
<dbReference type="PROSITE" id="PS01255">
    <property type="entry name" value="FETUIN_2"/>
    <property type="match status" value="1"/>
</dbReference>
<evidence type="ECO:0000256" key="15">
    <source>
        <dbReference type="SAM" id="MobiDB-lite"/>
    </source>
</evidence>
<evidence type="ECO:0000256" key="6">
    <source>
        <dbReference type="ARBA" id="ARBA00022729"/>
    </source>
</evidence>
<dbReference type="InterPro" id="IPR046350">
    <property type="entry name" value="Cystatin_sf"/>
</dbReference>
<dbReference type="SMART" id="SM00043">
    <property type="entry name" value="CY"/>
    <property type="match status" value="2"/>
</dbReference>